<protein>
    <recommendedName>
        <fullName evidence="2">site-specific DNA-methyltransferase (cytosine-N(4)-specific)</fullName>
        <ecNumber evidence="2">2.1.1.113</ecNumber>
    </recommendedName>
</protein>
<comment type="caution">
    <text evidence="10">The sequence shown here is derived from an EMBL/GenBank/DDBJ whole genome shotgun (WGS) entry which is preliminary data.</text>
</comment>
<dbReference type="EC" id="2.1.1.113" evidence="2"/>
<organism evidence="10">
    <name type="scientific">termite gut metagenome</name>
    <dbReference type="NCBI Taxonomy" id="433724"/>
    <lineage>
        <taxon>unclassified sequences</taxon>
        <taxon>metagenomes</taxon>
        <taxon>organismal metagenomes</taxon>
    </lineage>
</organism>
<evidence type="ECO:0000256" key="7">
    <source>
        <dbReference type="ARBA" id="ARBA00023125"/>
    </source>
</evidence>
<dbReference type="Pfam" id="PF01555">
    <property type="entry name" value="N6_N4_Mtase"/>
    <property type="match status" value="1"/>
</dbReference>
<dbReference type="PRINTS" id="PR00508">
    <property type="entry name" value="S21N4MTFRASE"/>
</dbReference>
<dbReference type="GO" id="GO:0009307">
    <property type="term" value="P:DNA restriction-modification system"/>
    <property type="evidence" value="ECO:0007669"/>
    <property type="project" value="UniProtKB-KW"/>
</dbReference>
<reference evidence="10" key="1">
    <citation type="submission" date="2019-03" db="EMBL/GenBank/DDBJ databases">
        <title>Single cell metagenomics reveals metabolic interactions within the superorganism composed of flagellate Streblomastix strix and complex community of Bacteroidetes bacteria on its surface.</title>
        <authorList>
            <person name="Treitli S.C."/>
            <person name="Kolisko M."/>
            <person name="Husnik F."/>
            <person name="Keeling P."/>
            <person name="Hampl V."/>
        </authorList>
    </citation>
    <scope>NUCLEOTIDE SEQUENCE</scope>
    <source>
        <strain evidence="10">STM</strain>
    </source>
</reference>
<evidence type="ECO:0000256" key="8">
    <source>
        <dbReference type="ARBA" id="ARBA00049120"/>
    </source>
</evidence>
<dbReference type="EMBL" id="SNRY01002561">
    <property type="protein sequence ID" value="KAA6324492.1"/>
    <property type="molecule type" value="Genomic_DNA"/>
</dbReference>
<dbReference type="PROSITE" id="PS00093">
    <property type="entry name" value="N4_MTASE"/>
    <property type="match status" value="1"/>
</dbReference>
<evidence type="ECO:0000256" key="6">
    <source>
        <dbReference type="ARBA" id="ARBA00022747"/>
    </source>
</evidence>
<keyword evidence="4" id="KW-0808">Transferase</keyword>
<dbReference type="GO" id="GO:0015667">
    <property type="term" value="F:site-specific DNA-methyltransferase (cytosine-N4-specific) activity"/>
    <property type="evidence" value="ECO:0007669"/>
    <property type="project" value="UniProtKB-EC"/>
</dbReference>
<dbReference type="InterPro" id="IPR001091">
    <property type="entry name" value="RM_Methyltransferase"/>
</dbReference>
<evidence type="ECO:0000256" key="5">
    <source>
        <dbReference type="ARBA" id="ARBA00022691"/>
    </source>
</evidence>
<comment type="catalytic activity">
    <reaction evidence="8">
        <text>a 2'-deoxycytidine in DNA + S-adenosyl-L-methionine = an N(4)-methyl-2'-deoxycytidine in DNA + S-adenosyl-L-homocysteine + H(+)</text>
        <dbReference type="Rhea" id="RHEA:16857"/>
        <dbReference type="Rhea" id="RHEA-COMP:11369"/>
        <dbReference type="Rhea" id="RHEA-COMP:13674"/>
        <dbReference type="ChEBI" id="CHEBI:15378"/>
        <dbReference type="ChEBI" id="CHEBI:57856"/>
        <dbReference type="ChEBI" id="CHEBI:59789"/>
        <dbReference type="ChEBI" id="CHEBI:85452"/>
        <dbReference type="ChEBI" id="CHEBI:137933"/>
        <dbReference type="EC" id="2.1.1.113"/>
    </reaction>
</comment>
<proteinExistence type="inferred from homology"/>
<evidence type="ECO:0000256" key="4">
    <source>
        <dbReference type="ARBA" id="ARBA00022679"/>
    </source>
</evidence>
<keyword evidence="5" id="KW-0949">S-adenosyl-L-methionine</keyword>
<evidence type="ECO:0000259" key="9">
    <source>
        <dbReference type="Pfam" id="PF01555"/>
    </source>
</evidence>
<evidence type="ECO:0000256" key="2">
    <source>
        <dbReference type="ARBA" id="ARBA00012185"/>
    </source>
</evidence>
<dbReference type="Gene3D" id="1.25.10.10">
    <property type="entry name" value="Leucine-rich Repeat Variant"/>
    <property type="match status" value="1"/>
</dbReference>
<keyword evidence="6" id="KW-0680">Restriction system</keyword>
<dbReference type="InterPro" id="IPR017985">
    <property type="entry name" value="MeTrfase_CN4_CS"/>
</dbReference>
<dbReference type="InterPro" id="IPR016024">
    <property type="entry name" value="ARM-type_fold"/>
</dbReference>
<dbReference type="Pfam" id="PF13646">
    <property type="entry name" value="HEAT_2"/>
    <property type="match status" value="1"/>
</dbReference>
<dbReference type="InterPro" id="IPR029063">
    <property type="entry name" value="SAM-dependent_MTases_sf"/>
</dbReference>
<comment type="similarity">
    <text evidence="1">Belongs to the N(4)/N(6)-methyltransferase family. N(4) subfamily.</text>
</comment>
<feature type="domain" description="DNA methylase N-4/N-6" evidence="9">
    <location>
        <begin position="206"/>
        <end position="392"/>
    </location>
</feature>
<evidence type="ECO:0000256" key="3">
    <source>
        <dbReference type="ARBA" id="ARBA00022603"/>
    </source>
</evidence>
<keyword evidence="3" id="KW-0489">Methyltransferase</keyword>
<gene>
    <name evidence="10" type="ORF">EZS27_026184</name>
</gene>
<name>A0A5J4QSJ0_9ZZZZ</name>
<dbReference type="SUPFAM" id="SSF53335">
    <property type="entry name" value="S-adenosyl-L-methionine-dependent methyltransferases"/>
    <property type="match status" value="1"/>
</dbReference>
<sequence length="393" mass="46079">MITKEYITDLKHKGNEEIAHFVGNQRDVGNINFILENLGQLPQNFNPDFLYNLLNHQYAQVRLNAVKNIGKLNGKSDTKSLFELYKKEVDTSVRREIVSSIGRQRKSTNKSLLFDFLDDEDPKIVCQAIRGLLVFENDNDVEEHLKPLINHQNEMVRTVIYKEYFAKENQNKKDALPHTETYEFLKNVVVNSDVLEALKYLPDESVHLTFTSPPYYNARDYSIYPSYQAYLEFLEKVFVETHRITKEGRFLIVNTSPIIIPRVSRSHSSKRYGIPSDLHPYLVKNGWEFIDDIVWLKPEASVKNRVGGFMQHRKPLGYKPNSVTEYLMVYRKSTEKLLDWNIRSYDYKTVEESKVSDGYETTNVWKIDPCFNKVHSAIFPVELCKRVIQYYSY</sequence>
<keyword evidence="7" id="KW-0238">DNA-binding</keyword>
<dbReference type="SUPFAM" id="SSF48371">
    <property type="entry name" value="ARM repeat"/>
    <property type="match status" value="1"/>
</dbReference>
<dbReference type="GO" id="GO:0003677">
    <property type="term" value="F:DNA binding"/>
    <property type="evidence" value="ECO:0007669"/>
    <property type="project" value="UniProtKB-KW"/>
</dbReference>
<dbReference type="GO" id="GO:0008170">
    <property type="term" value="F:N-methyltransferase activity"/>
    <property type="evidence" value="ECO:0007669"/>
    <property type="project" value="InterPro"/>
</dbReference>
<dbReference type="Gene3D" id="3.40.50.150">
    <property type="entry name" value="Vaccinia Virus protein VP39"/>
    <property type="match status" value="1"/>
</dbReference>
<dbReference type="InterPro" id="IPR011989">
    <property type="entry name" value="ARM-like"/>
</dbReference>
<evidence type="ECO:0000256" key="1">
    <source>
        <dbReference type="ARBA" id="ARBA00010203"/>
    </source>
</evidence>
<dbReference type="InterPro" id="IPR002941">
    <property type="entry name" value="DNA_methylase_N4/N6"/>
</dbReference>
<evidence type="ECO:0000313" key="10">
    <source>
        <dbReference type="EMBL" id="KAA6324492.1"/>
    </source>
</evidence>
<accession>A0A5J4QSJ0</accession>
<dbReference type="AlphaFoldDB" id="A0A5J4QSJ0"/>
<dbReference type="GO" id="GO:0032259">
    <property type="term" value="P:methylation"/>
    <property type="evidence" value="ECO:0007669"/>
    <property type="project" value="UniProtKB-KW"/>
</dbReference>